<keyword evidence="4 6" id="KW-1133">Transmembrane helix</keyword>
<evidence type="ECO:0000313" key="8">
    <source>
        <dbReference type="EMBL" id="MEK8028812.1"/>
    </source>
</evidence>
<evidence type="ECO:0000259" key="7">
    <source>
        <dbReference type="Pfam" id="PF01292"/>
    </source>
</evidence>
<feature type="domain" description="Cytochrome b561 bacterial/Ni-hydrogenase" evidence="7">
    <location>
        <begin position="13"/>
        <end position="174"/>
    </location>
</feature>
<dbReference type="PANTHER" id="PTHR30485:SF2">
    <property type="entry name" value="BLL0597 PROTEIN"/>
    <property type="match status" value="1"/>
</dbReference>
<gene>
    <name evidence="8" type="ORF">AACH11_22865</name>
</gene>
<feature type="transmembrane region" description="Helical" evidence="6">
    <location>
        <begin position="20"/>
        <end position="36"/>
    </location>
</feature>
<keyword evidence="2" id="KW-1003">Cell membrane</keyword>
<evidence type="ECO:0000313" key="9">
    <source>
        <dbReference type="Proteomes" id="UP001368500"/>
    </source>
</evidence>
<reference evidence="8 9" key="1">
    <citation type="submission" date="2024-04" db="EMBL/GenBank/DDBJ databases">
        <title>Novel species of the genus Ideonella isolated from streams.</title>
        <authorList>
            <person name="Lu H."/>
        </authorList>
    </citation>
    <scope>NUCLEOTIDE SEQUENCE [LARGE SCALE GENOMIC DNA]</scope>
    <source>
        <strain evidence="8 9">BYS139W</strain>
    </source>
</reference>
<dbReference type="EMBL" id="JBBUTF010000031">
    <property type="protein sequence ID" value="MEK8028812.1"/>
    <property type="molecule type" value="Genomic_DNA"/>
</dbReference>
<proteinExistence type="predicted"/>
<sequence>MTSTDKPAVAIRVWDPFVRIFHWTLVACVLLNFGVVEEGEDLHQWLGWLASGLVAARVVWGFVGTRHARFADFFPTPQRIRLHLQAMRRREPDAHPGHNPLGALMMLVLMALVAALGLTGWMQTTDRWFGEEWLMELHEALANGLMVLAGVHAAAAIVMGRLQRVNLVKAMITGVKRWS</sequence>
<dbReference type="RefSeq" id="WP_341376599.1">
    <property type="nucleotide sequence ID" value="NZ_JBBUTF010000031.1"/>
</dbReference>
<evidence type="ECO:0000256" key="2">
    <source>
        <dbReference type="ARBA" id="ARBA00022475"/>
    </source>
</evidence>
<accession>A0ABU9BFS8</accession>
<dbReference type="InterPro" id="IPR051542">
    <property type="entry name" value="Hydrogenase_cytochrome"/>
</dbReference>
<feature type="transmembrane region" description="Helical" evidence="6">
    <location>
        <begin position="101"/>
        <end position="121"/>
    </location>
</feature>
<dbReference type="SUPFAM" id="SSF81342">
    <property type="entry name" value="Transmembrane di-heme cytochromes"/>
    <property type="match status" value="1"/>
</dbReference>
<dbReference type="Gene3D" id="1.20.950.20">
    <property type="entry name" value="Transmembrane di-heme cytochromes, Chain C"/>
    <property type="match status" value="1"/>
</dbReference>
<evidence type="ECO:0000256" key="3">
    <source>
        <dbReference type="ARBA" id="ARBA00022692"/>
    </source>
</evidence>
<dbReference type="Proteomes" id="UP001368500">
    <property type="component" value="Unassembled WGS sequence"/>
</dbReference>
<dbReference type="Pfam" id="PF01292">
    <property type="entry name" value="Ni_hydr_CYTB"/>
    <property type="match status" value="1"/>
</dbReference>
<feature type="transmembrane region" description="Helical" evidence="6">
    <location>
        <begin position="42"/>
        <end position="63"/>
    </location>
</feature>
<dbReference type="PANTHER" id="PTHR30485">
    <property type="entry name" value="NI/FE-HYDROGENASE 1 B-TYPE CYTOCHROME SUBUNIT"/>
    <property type="match status" value="1"/>
</dbReference>
<dbReference type="InterPro" id="IPR011577">
    <property type="entry name" value="Cyt_b561_bac/Ni-Hgenase"/>
</dbReference>
<protein>
    <submittedName>
        <fullName evidence="8">Cytochrome b/b6 domain-containing protein</fullName>
    </submittedName>
</protein>
<evidence type="ECO:0000256" key="5">
    <source>
        <dbReference type="ARBA" id="ARBA00023136"/>
    </source>
</evidence>
<keyword evidence="9" id="KW-1185">Reference proteome</keyword>
<comment type="caution">
    <text evidence="8">The sequence shown here is derived from an EMBL/GenBank/DDBJ whole genome shotgun (WGS) entry which is preliminary data.</text>
</comment>
<name>A0ABU9BFS8_9BURK</name>
<feature type="transmembrane region" description="Helical" evidence="6">
    <location>
        <begin position="141"/>
        <end position="162"/>
    </location>
</feature>
<evidence type="ECO:0000256" key="6">
    <source>
        <dbReference type="SAM" id="Phobius"/>
    </source>
</evidence>
<evidence type="ECO:0000256" key="4">
    <source>
        <dbReference type="ARBA" id="ARBA00022989"/>
    </source>
</evidence>
<comment type="subcellular location">
    <subcellularLocation>
        <location evidence="1">Cell membrane</location>
        <topology evidence="1">Multi-pass membrane protein</topology>
    </subcellularLocation>
</comment>
<keyword evidence="3 6" id="KW-0812">Transmembrane</keyword>
<dbReference type="InterPro" id="IPR016174">
    <property type="entry name" value="Di-haem_cyt_TM"/>
</dbReference>
<keyword evidence="5 6" id="KW-0472">Membrane</keyword>
<organism evidence="8 9">
    <name type="scientific">Pseudaquabacterium rugosum</name>
    <dbReference type="NCBI Taxonomy" id="2984194"/>
    <lineage>
        <taxon>Bacteria</taxon>
        <taxon>Pseudomonadati</taxon>
        <taxon>Pseudomonadota</taxon>
        <taxon>Betaproteobacteria</taxon>
        <taxon>Burkholderiales</taxon>
        <taxon>Sphaerotilaceae</taxon>
        <taxon>Pseudaquabacterium</taxon>
    </lineage>
</organism>
<evidence type="ECO:0000256" key="1">
    <source>
        <dbReference type="ARBA" id="ARBA00004651"/>
    </source>
</evidence>